<evidence type="ECO:0000256" key="1">
    <source>
        <dbReference type="SAM" id="MobiDB-lite"/>
    </source>
</evidence>
<dbReference type="OrthoDB" id="10517993at2759"/>
<dbReference type="AlphaFoldDB" id="A0A397U299"/>
<organism evidence="2 3">
    <name type="scientific">Gigaspora rosea</name>
    <dbReference type="NCBI Taxonomy" id="44941"/>
    <lineage>
        <taxon>Eukaryota</taxon>
        <taxon>Fungi</taxon>
        <taxon>Fungi incertae sedis</taxon>
        <taxon>Mucoromycota</taxon>
        <taxon>Glomeromycotina</taxon>
        <taxon>Glomeromycetes</taxon>
        <taxon>Diversisporales</taxon>
        <taxon>Gigasporaceae</taxon>
        <taxon>Gigaspora</taxon>
    </lineage>
</organism>
<sequence>MYSRGQNSKDENIGSSQVTNIYKKRKKEDESAQLESDVASENINDNVMFDVPKDDQNSRNGLLRQKVPSQTVETTPDEIGNAKEIEVNNNQHVTGDMKIDEQNDMQSETCETEVEEQRNEQMSYSGTVKKSMPQKQERQFKEIDMQWADHVMENWYGA</sequence>
<name>A0A397U299_9GLOM</name>
<feature type="region of interest" description="Disordered" evidence="1">
    <location>
        <begin position="1"/>
        <end position="80"/>
    </location>
</feature>
<accession>A0A397U299</accession>
<proteinExistence type="predicted"/>
<feature type="region of interest" description="Disordered" evidence="1">
    <location>
        <begin position="99"/>
        <end position="137"/>
    </location>
</feature>
<dbReference type="EMBL" id="QKWP01002487">
    <property type="protein sequence ID" value="RIB03167.1"/>
    <property type="molecule type" value="Genomic_DNA"/>
</dbReference>
<keyword evidence="3" id="KW-1185">Reference proteome</keyword>
<comment type="caution">
    <text evidence="2">The sequence shown here is derived from an EMBL/GenBank/DDBJ whole genome shotgun (WGS) entry which is preliminary data.</text>
</comment>
<evidence type="ECO:0000313" key="3">
    <source>
        <dbReference type="Proteomes" id="UP000266673"/>
    </source>
</evidence>
<evidence type="ECO:0000313" key="2">
    <source>
        <dbReference type="EMBL" id="RIB03167.1"/>
    </source>
</evidence>
<dbReference type="Proteomes" id="UP000266673">
    <property type="component" value="Unassembled WGS sequence"/>
</dbReference>
<gene>
    <name evidence="2" type="ORF">C2G38_2049483</name>
</gene>
<reference evidence="2 3" key="1">
    <citation type="submission" date="2018-06" db="EMBL/GenBank/DDBJ databases">
        <title>Comparative genomics reveals the genomic features of Rhizophagus irregularis, R. cerebriforme, R. diaphanum and Gigaspora rosea, and their symbiotic lifestyle signature.</title>
        <authorList>
            <person name="Morin E."/>
            <person name="San Clemente H."/>
            <person name="Chen E.C.H."/>
            <person name="De La Providencia I."/>
            <person name="Hainaut M."/>
            <person name="Kuo A."/>
            <person name="Kohler A."/>
            <person name="Murat C."/>
            <person name="Tang N."/>
            <person name="Roy S."/>
            <person name="Loubradou J."/>
            <person name="Henrissat B."/>
            <person name="Grigoriev I.V."/>
            <person name="Corradi N."/>
            <person name="Roux C."/>
            <person name="Martin F.M."/>
        </authorList>
    </citation>
    <scope>NUCLEOTIDE SEQUENCE [LARGE SCALE GENOMIC DNA]</scope>
    <source>
        <strain evidence="2 3">DAOM 194757</strain>
    </source>
</reference>
<protein>
    <submittedName>
        <fullName evidence="2">Uncharacterized protein</fullName>
    </submittedName>
</protein>